<dbReference type="GO" id="GO:0000811">
    <property type="term" value="C:GINS complex"/>
    <property type="evidence" value="ECO:0007669"/>
    <property type="project" value="UniProtKB-UniRule"/>
</dbReference>
<dbReference type="InterPro" id="IPR036224">
    <property type="entry name" value="GINS_bundle-like_dom_sf"/>
</dbReference>
<sequence length="141" mass="15898">MDQDYWDLDAILAENQILPHARLELPFCVYTALTKSDVITIQQPRAYGPRVRAALDASAPAVRLRDLVPYWYAMALRLAHLYTYLARLPHIFKLSVLLGRSSSASHALLAARAEDTGGLSVEMQEFLQGLDENEVLRTLHH</sequence>
<dbReference type="EMBL" id="CP119894">
    <property type="protein sequence ID" value="WFD26915.1"/>
    <property type="molecule type" value="Genomic_DNA"/>
</dbReference>
<keyword evidence="1" id="KW-0235">DNA replication</keyword>
<evidence type="ECO:0000313" key="2">
    <source>
        <dbReference type="EMBL" id="WFD26915.1"/>
    </source>
</evidence>
<dbReference type="AlphaFoldDB" id="A0AAF0ELX3"/>
<comment type="function">
    <text evidence="1">The GINS complex plays an essential role in the initiation of DNA replication.</text>
</comment>
<dbReference type="Gene3D" id="1.20.58.2050">
    <property type="match status" value="1"/>
</dbReference>
<dbReference type="InterPro" id="IPR010492">
    <property type="entry name" value="GINS_Psf3"/>
</dbReference>
<comment type="similarity">
    <text evidence="1">Belongs to the GINS3/PSF3 family.</text>
</comment>
<comment type="subunit">
    <text evidence="1">Component of the GINS complex.</text>
</comment>
<organism evidence="2 3">
    <name type="scientific">Malassezia nana</name>
    <dbReference type="NCBI Taxonomy" id="180528"/>
    <lineage>
        <taxon>Eukaryota</taxon>
        <taxon>Fungi</taxon>
        <taxon>Dikarya</taxon>
        <taxon>Basidiomycota</taxon>
        <taxon>Ustilaginomycotina</taxon>
        <taxon>Malasseziomycetes</taxon>
        <taxon>Malasseziales</taxon>
        <taxon>Malasseziaceae</taxon>
        <taxon>Malassezia</taxon>
    </lineage>
</organism>
<gene>
    <name evidence="2" type="primary">PSF3</name>
    <name evidence="2" type="ORF">MNAN1_001904</name>
</gene>
<name>A0AAF0ELX3_9BASI</name>
<dbReference type="PANTHER" id="PTHR22768">
    <property type="entry name" value="DNA REPLICATION COMPLEX GINS PROTEIN PSF3"/>
    <property type="match status" value="1"/>
</dbReference>
<dbReference type="GO" id="GO:1902975">
    <property type="term" value="P:mitotic DNA replication initiation"/>
    <property type="evidence" value="ECO:0007669"/>
    <property type="project" value="TreeGrafter"/>
</dbReference>
<evidence type="ECO:0000313" key="3">
    <source>
        <dbReference type="Proteomes" id="UP001213623"/>
    </source>
</evidence>
<accession>A0AAF0ELX3</accession>
<dbReference type="CDD" id="cd11713">
    <property type="entry name" value="GINS_A_psf3"/>
    <property type="match status" value="1"/>
</dbReference>
<dbReference type="SUPFAM" id="SSF158573">
    <property type="entry name" value="GINS helical bundle-like"/>
    <property type="match status" value="1"/>
</dbReference>
<reference evidence="2" key="1">
    <citation type="submission" date="2023-03" db="EMBL/GenBank/DDBJ databases">
        <title>Mating type loci evolution in Malassezia.</title>
        <authorList>
            <person name="Coelho M.A."/>
        </authorList>
    </citation>
    <scope>NUCLEOTIDE SEQUENCE</scope>
    <source>
        <strain evidence="2">CBS 9557</strain>
    </source>
</reference>
<evidence type="ECO:0000256" key="1">
    <source>
        <dbReference type="RuleBase" id="RU367161"/>
    </source>
</evidence>
<keyword evidence="1" id="KW-0539">Nucleus</keyword>
<protein>
    <recommendedName>
        <fullName evidence="1">DNA replication complex GINS protein PSF3</fullName>
    </recommendedName>
</protein>
<dbReference type="PANTHER" id="PTHR22768:SF0">
    <property type="entry name" value="DNA REPLICATION COMPLEX GINS PROTEIN PSF3"/>
    <property type="match status" value="1"/>
</dbReference>
<dbReference type="Proteomes" id="UP001213623">
    <property type="component" value="Chromosome 3"/>
</dbReference>
<proteinExistence type="inferred from homology"/>
<comment type="subcellular location">
    <subcellularLocation>
        <location evidence="1">Nucleus</location>
    </subcellularLocation>
</comment>
<keyword evidence="3" id="KW-1185">Reference proteome</keyword>
<dbReference type="InterPro" id="IPR038437">
    <property type="entry name" value="GINS_Psf3_sf"/>
</dbReference>